<protein>
    <submittedName>
        <fullName evidence="1">Uncharacterized protein</fullName>
    </submittedName>
</protein>
<organism evidence="1 2">
    <name type="scientific">Jatropha curcas</name>
    <name type="common">Barbados nut</name>
    <dbReference type="NCBI Taxonomy" id="180498"/>
    <lineage>
        <taxon>Eukaryota</taxon>
        <taxon>Viridiplantae</taxon>
        <taxon>Streptophyta</taxon>
        <taxon>Embryophyta</taxon>
        <taxon>Tracheophyta</taxon>
        <taxon>Spermatophyta</taxon>
        <taxon>Magnoliopsida</taxon>
        <taxon>eudicotyledons</taxon>
        <taxon>Gunneridae</taxon>
        <taxon>Pentapetalae</taxon>
        <taxon>rosids</taxon>
        <taxon>fabids</taxon>
        <taxon>Malpighiales</taxon>
        <taxon>Euphorbiaceae</taxon>
        <taxon>Crotonoideae</taxon>
        <taxon>Jatropheae</taxon>
        <taxon>Jatropha</taxon>
    </lineage>
</organism>
<proteinExistence type="predicted"/>
<dbReference type="AlphaFoldDB" id="A0A067L4M6"/>
<reference evidence="1 2" key="1">
    <citation type="journal article" date="2014" name="PLoS ONE">
        <title>Global Analysis of Gene Expression Profiles in Physic Nut (Jatropha curcas L.) Seedlings Exposed to Salt Stress.</title>
        <authorList>
            <person name="Zhang L."/>
            <person name="Zhang C."/>
            <person name="Wu P."/>
            <person name="Chen Y."/>
            <person name="Li M."/>
            <person name="Jiang H."/>
            <person name="Wu G."/>
        </authorList>
    </citation>
    <scope>NUCLEOTIDE SEQUENCE [LARGE SCALE GENOMIC DNA]</scope>
    <source>
        <strain evidence="2">cv. GZQX0401</strain>
        <tissue evidence="1">Young leaves</tissue>
    </source>
</reference>
<evidence type="ECO:0000313" key="2">
    <source>
        <dbReference type="Proteomes" id="UP000027138"/>
    </source>
</evidence>
<evidence type="ECO:0000313" key="1">
    <source>
        <dbReference type="EMBL" id="KDP43362.1"/>
    </source>
</evidence>
<dbReference type="Proteomes" id="UP000027138">
    <property type="component" value="Unassembled WGS sequence"/>
</dbReference>
<accession>A0A067L4M6</accession>
<keyword evidence="2" id="KW-1185">Reference proteome</keyword>
<dbReference type="EMBL" id="KK914271">
    <property type="protein sequence ID" value="KDP43362.1"/>
    <property type="molecule type" value="Genomic_DNA"/>
</dbReference>
<sequence length="130" mass="14561">MQWCKNSKALEAPEKLKGSGISVKTVSPAPNVASVVGSHGTGRRVLHLVISEHSWSENLIDDLDTMVVGLEILVVVNPFPRMHMHVMHMTKERNARAFPGVVDLLKLFRDQFCDPRDIPDVLSTILAYFR</sequence>
<name>A0A067L4M6_JATCU</name>
<gene>
    <name evidence="1" type="ORF">JCGZ_25467</name>
</gene>